<dbReference type="AlphaFoldDB" id="A0A7M5UPL1"/>
<organism evidence="2 3">
    <name type="scientific">Clytia hemisphaerica</name>
    <dbReference type="NCBI Taxonomy" id="252671"/>
    <lineage>
        <taxon>Eukaryota</taxon>
        <taxon>Metazoa</taxon>
        <taxon>Cnidaria</taxon>
        <taxon>Hydrozoa</taxon>
        <taxon>Hydroidolina</taxon>
        <taxon>Leptothecata</taxon>
        <taxon>Obeliida</taxon>
        <taxon>Clytiidae</taxon>
        <taxon>Clytia</taxon>
    </lineage>
</organism>
<protein>
    <submittedName>
        <fullName evidence="2">Uncharacterized protein</fullName>
    </submittedName>
</protein>
<feature type="compositionally biased region" description="Low complexity" evidence="1">
    <location>
        <begin position="55"/>
        <end position="66"/>
    </location>
</feature>
<evidence type="ECO:0000313" key="3">
    <source>
        <dbReference type="Proteomes" id="UP000594262"/>
    </source>
</evidence>
<feature type="region of interest" description="Disordered" evidence="1">
    <location>
        <begin position="55"/>
        <end position="74"/>
    </location>
</feature>
<reference evidence="2" key="1">
    <citation type="submission" date="2021-01" db="UniProtKB">
        <authorList>
            <consortium name="EnsemblMetazoa"/>
        </authorList>
    </citation>
    <scope>IDENTIFICATION</scope>
</reference>
<evidence type="ECO:0000313" key="2">
    <source>
        <dbReference type="EnsemblMetazoa" id="CLYHEMP002155.1"/>
    </source>
</evidence>
<keyword evidence="3" id="KW-1185">Reference proteome</keyword>
<dbReference type="EnsemblMetazoa" id="CLYHEMT002155.1">
    <property type="protein sequence ID" value="CLYHEMP002155.1"/>
    <property type="gene ID" value="CLYHEMG002155"/>
</dbReference>
<accession>A0A7M5UPL1</accession>
<dbReference type="Proteomes" id="UP000594262">
    <property type="component" value="Unplaced"/>
</dbReference>
<sequence>MGNLLIKNSFMKDQECQTKKLTPRMKSSSTQTDGGSVINEIDDHTRLILGIPIIAPGGAQGASQSSKKSRERERIQFQSPSLIVVVFTVLAIHKGEGEKMIVCVVFVWLRFVGLFV</sequence>
<proteinExistence type="predicted"/>
<evidence type="ECO:0000256" key="1">
    <source>
        <dbReference type="SAM" id="MobiDB-lite"/>
    </source>
</evidence>
<name>A0A7M5UPL1_9CNID</name>